<dbReference type="Gene3D" id="3.30.420.40">
    <property type="match status" value="2"/>
</dbReference>
<protein>
    <recommendedName>
        <fullName evidence="5">Actin-like ATPase domain-containing protein</fullName>
    </recommendedName>
</protein>
<dbReference type="HOGENOM" id="CLU_025520_0_0_1"/>
<evidence type="ECO:0008006" key="5">
    <source>
        <dbReference type="Google" id="ProtNLM"/>
    </source>
</evidence>
<proteinExistence type="inferred from homology"/>
<reference evidence="4" key="1">
    <citation type="journal article" date="2014" name="Proc. Natl. Acad. Sci. U.S.A.">
        <title>Extensive sampling of basidiomycete genomes demonstrates inadequacy of the white-rot/brown-rot paradigm for wood decay fungi.</title>
        <authorList>
            <person name="Riley R."/>
            <person name="Salamov A.A."/>
            <person name="Brown D.W."/>
            <person name="Nagy L.G."/>
            <person name="Floudas D."/>
            <person name="Held B.W."/>
            <person name="Levasseur A."/>
            <person name="Lombard V."/>
            <person name="Morin E."/>
            <person name="Otillar R."/>
            <person name="Lindquist E.A."/>
            <person name="Sun H."/>
            <person name="LaButti K.M."/>
            <person name="Schmutz J."/>
            <person name="Jabbour D."/>
            <person name="Luo H."/>
            <person name="Baker S.E."/>
            <person name="Pisabarro A.G."/>
            <person name="Walton J.D."/>
            <person name="Blanchette R.A."/>
            <person name="Henrissat B."/>
            <person name="Martin F."/>
            <person name="Cullen D."/>
            <person name="Hibbett D.S."/>
            <person name="Grigoriev I.V."/>
        </authorList>
    </citation>
    <scope>NUCLEOTIDE SEQUENCE [LARGE SCALE GENOMIC DNA]</scope>
    <source>
        <strain evidence="4">FD-172 SS1</strain>
    </source>
</reference>
<dbReference type="InterPro" id="IPR043129">
    <property type="entry name" value="ATPase_NBD"/>
</dbReference>
<dbReference type="STRING" id="930990.A0A067MLT4"/>
<feature type="region of interest" description="Disordered" evidence="2">
    <location>
        <begin position="169"/>
        <end position="205"/>
    </location>
</feature>
<comment type="similarity">
    <text evidence="1">Belongs to the actin family.</text>
</comment>
<feature type="region of interest" description="Disordered" evidence="2">
    <location>
        <begin position="404"/>
        <end position="423"/>
    </location>
</feature>
<dbReference type="AlphaFoldDB" id="A0A067MLT4"/>
<dbReference type="Proteomes" id="UP000027195">
    <property type="component" value="Unassembled WGS sequence"/>
</dbReference>
<dbReference type="EMBL" id="KL198027">
    <property type="protein sequence ID" value="KDQ16509.1"/>
    <property type="molecule type" value="Genomic_DNA"/>
</dbReference>
<sequence length="460" mass="49297">MSVALPFTPVRVRLSANPNASASSPHYPTARRHSLYGTEDRIILDPGSRVWKVGFSGEGKPRVILCVAPKGSLKRSDKREEEEKMLEHRTQDRLRSVFSDSLLTDPKLRKVIVVEHPLMPLHVEEKLARILFRNIQVPSLSFAPSHLLALLASDCMTGLVLDRGHPESTVLPVENQSGDDDGAKSLDVPPSSETNMAASDAEPPSDVFSSAVPISEAQAAALEVERARAMYSRHTDATNLHFRVMPPGIVSHTPGASTRGTLLLFEGGDVGKSVAEVILDALLKVPVDLRKDFVSSILVVGGTAMLPGFIPRFSPFSIRRPRYDPYAPLRPLAPFISILNNPVPPLTASSTLAGANAGKAPAFAPAILPWVGGSLAGTLTVKTGGEEILRERWGEVLEESLEPPLSPLPAAIGQQDGSSGRRTGMRYVDILPDWTRIPLGVGAPSVALNLSSALPPGTPI</sequence>
<gene>
    <name evidence="3" type="ORF">BOTBODRAFT_30843</name>
</gene>
<name>A0A067MLT4_BOTB1</name>
<evidence type="ECO:0000256" key="1">
    <source>
        <dbReference type="RuleBase" id="RU000487"/>
    </source>
</evidence>
<dbReference type="SMART" id="SM00268">
    <property type="entry name" value="ACTIN"/>
    <property type="match status" value="1"/>
</dbReference>
<accession>A0A067MLT4</accession>
<dbReference type="InterPro" id="IPR004000">
    <property type="entry name" value="Actin"/>
</dbReference>
<dbReference type="PANTHER" id="PTHR11937">
    <property type="entry name" value="ACTIN"/>
    <property type="match status" value="1"/>
</dbReference>
<evidence type="ECO:0000313" key="3">
    <source>
        <dbReference type="EMBL" id="KDQ16509.1"/>
    </source>
</evidence>
<dbReference type="SUPFAM" id="SSF53067">
    <property type="entry name" value="Actin-like ATPase domain"/>
    <property type="match status" value="2"/>
</dbReference>
<dbReference type="OrthoDB" id="337660at2759"/>
<evidence type="ECO:0000256" key="2">
    <source>
        <dbReference type="SAM" id="MobiDB-lite"/>
    </source>
</evidence>
<keyword evidence="4" id="KW-1185">Reference proteome</keyword>
<evidence type="ECO:0000313" key="4">
    <source>
        <dbReference type="Proteomes" id="UP000027195"/>
    </source>
</evidence>
<dbReference type="InParanoid" id="A0A067MLT4"/>
<organism evidence="3 4">
    <name type="scientific">Botryobasidium botryosum (strain FD-172 SS1)</name>
    <dbReference type="NCBI Taxonomy" id="930990"/>
    <lineage>
        <taxon>Eukaryota</taxon>
        <taxon>Fungi</taxon>
        <taxon>Dikarya</taxon>
        <taxon>Basidiomycota</taxon>
        <taxon>Agaricomycotina</taxon>
        <taxon>Agaricomycetes</taxon>
        <taxon>Cantharellales</taxon>
        <taxon>Botryobasidiaceae</taxon>
        <taxon>Botryobasidium</taxon>
    </lineage>
</organism>
<dbReference type="Pfam" id="PF00022">
    <property type="entry name" value="Actin"/>
    <property type="match status" value="2"/>
</dbReference>